<reference evidence="3" key="1">
    <citation type="journal article" date="2023" name="Mol. Phylogenet. Evol.">
        <title>Genome-scale phylogeny and comparative genomics of the fungal order Sordariales.</title>
        <authorList>
            <person name="Hensen N."/>
            <person name="Bonometti L."/>
            <person name="Westerberg I."/>
            <person name="Brannstrom I.O."/>
            <person name="Guillou S."/>
            <person name="Cros-Aarteil S."/>
            <person name="Calhoun S."/>
            <person name="Haridas S."/>
            <person name="Kuo A."/>
            <person name="Mondo S."/>
            <person name="Pangilinan J."/>
            <person name="Riley R."/>
            <person name="LaButti K."/>
            <person name="Andreopoulos B."/>
            <person name="Lipzen A."/>
            <person name="Chen C."/>
            <person name="Yan M."/>
            <person name="Daum C."/>
            <person name="Ng V."/>
            <person name="Clum A."/>
            <person name="Steindorff A."/>
            <person name="Ohm R.A."/>
            <person name="Martin F."/>
            <person name="Silar P."/>
            <person name="Natvig D.O."/>
            <person name="Lalanne C."/>
            <person name="Gautier V."/>
            <person name="Ament-Velasquez S.L."/>
            <person name="Kruys A."/>
            <person name="Hutchinson M.I."/>
            <person name="Powell A.J."/>
            <person name="Barry K."/>
            <person name="Miller A.N."/>
            <person name="Grigoriev I.V."/>
            <person name="Debuchy R."/>
            <person name="Gladieux P."/>
            <person name="Hiltunen Thoren M."/>
            <person name="Johannesson H."/>
        </authorList>
    </citation>
    <scope>NUCLEOTIDE SEQUENCE</scope>
    <source>
        <strain evidence="3">CBS 958.72</strain>
    </source>
</reference>
<dbReference type="AlphaFoldDB" id="A0AAE0JWI4"/>
<name>A0AAE0JWI4_9PEZI</name>
<sequence>MRYEHALCCVWGVFHLCQGLPLVINWRICALRHGGGAMVQQNSSRRGDCTRGPPRLGQSQAGSQHLAGPEGFRHPASHGRHGHVADNARPQRVQDREQDEGKRKEAF</sequence>
<evidence type="ECO:0000256" key="1">
    <source>
        <dbReference type="SAM" id="MobiDB-lite"/>
    </source>
</evidence>
<proteinExistence type="predicted"/>
<reference evidence="3" key="2">
    <citation type="submission" date="2023-06" db="EMBL/GenBank/DDBJ databases">
        <authorList>
            <consortium name="Lawrence Berkeley National Laboratory"/>
            <person name="Haridas S."/>
            <person name="Hensen N."/>
            <person name="Bonometti L."/>
            <person name="Westerberg I."/>
            <person name="Brannstrom I.O."/>
            <person name="Guillou S."/>
            <person name="Cros-Aarteil S."/>
            <person name="Calhoun S."/>
            <person name="Kuo A."/>
            <person name="Mondo S."/>
            <person name="Pangilinan J."/>
            <person name="Riley R."/>
            <person name="Labutti K."/>
            <person name="Andreopoulos B."/>
            <person name="Lipzen A."/>
            <person name="Chen C."/>
            <person name="Yanf M."/>
            <person name="Daum C."/>
            <person name="Ng V."/>
            <person name="Clum A."/>
            <person name="Steindorff A."/>
            <person name="Ohm R."/>
            <person name="Martin F."/>
            <person name="Silar P."/>
            <person name="Natvig D."/>
            <person name="Lalanne C."/>
            <person name="Gautier V."/>
            <person name="Ament-Velasquez S.L."/>
            <person name="Kruys A."/>
            <person name="Hutchinson M.I."/>
            <person name="Powell A.J."/>
            <person name="Barry K."/>
            <person name="Miller A.N."/>
            <person name="Grigoriev I.V."/>
            <person name="Debuchy R."/>
            <person name="Gladieux P."/>
            <person name="Thoren M.H."/>
            <person name="Johannesson H."/>
        </authorList>
    </citation>
    <scope>NUCLEOTIDE SEQUENCE</scope>
    <source>
        <strain evidence="3">CBS 958.72</strain>
    </source>
</reference>
<accession>A0AAE0JWI4</accession>
<feature type="compositionally biased region" description="Basic and acidic residues" evidence="1">
    <location>
        <begin position="92"/>
        <end position="107"/>
    </location>
</feature>
<keyword evidence="2" id="KW-0732">Signal</keyword>
<evidence type="ECO:0000313" key="3">
    <source>
        <dbReference type="EMBL" id="KAK3365360.1"/>
    </source>
</evidence>
<feature type="chain" id="PRO_5042027040" description="Secreted protein" evidence="2">
    <location>
        <begin position="20"/>
        <end position="107"/>
    </location>
</feature>
<evidence type="ECO:0008006" key="5">
    <source>
        <dbReference type="Google" id="ProtNLM"/>
    </source>
</evidence>
<gene>
    <name evidence="3" type="ORF">B0T24DRAFT_639989</name>
</gene>
<dbReference type="Proteomes" id="UP001287356">
    <property type="component" value="Unassembled WGS sequence"/>
</dbReference>
<feature type="signal peptide" evidence="2">
    <location>
        <begin position="1"/>
        <end position="19"/>
    </location>
</feature>
<evidence type="ECO:0000256" key="2">
    <source>
        <dbReference type="SAM" id="SignalP"/>
    </source>
</evidence>
<keyword evidence="4" id="KW-1185">Reference proteome</keyword>
<feature type="region of interest" description="Disordered" evidence="1">
    <location>
        <begin position="36"/>
        <end position="107"/>
    </location>
</feature>
<organism evidence="3 4">
    <name type="scientific">Lasiosphaeria ovina</name>
    <dbReference type="NCBI Taxonomy" id="92902"/>
    <lineage>
        <taxon>Eukaryota</taxon>
        <taxon>Fungi</taxon>
        <taxon>Dikarya</taxon>
        <taxon>Ascomycota</taxon>
        <taxon>Pezizomycotina</taxon>
        <taxon>Sordariomycetes</taxon>
        <taxon>Sordariomycetidae</taxon>
        <taxon>Sordariales</taxon>
        <taxon>Lasiosphaeriaceae</taxon>
        <taxon>Lasiosphaeria</taxon>
    </lineage>
</organism>
<protein>
    <recommendedName>
        <fullName evidence="5">Secreted protein</fullName>
    </recommendedName>
</protein>
<comment type="caution">
    <text evidence="3">The sequence shown here is derived from an EMBL/GenBank/DDBJ whole genome shotgun (WGS) entry which is preliminary data.</text>
</comment>
<dbReference type="EMBL" id="JAULSN010000009">
    <property type="protein sequence ID" value="KAK3365360.1"/>
    <property type="molecule type" value="Genomic_DNA"/>
</dbReference>
<evidence type="ECO:0000313" key="4">
    <source>
        <dbReference type="Proteomes" id="UP001287356"/>
    </source>
</evidence>